<proteinExistence type="inferred from homology"/>
<dbReference type="GO" id="GO:0004252">
    <property type="term" value="F:serine-type endopeptidase activity"/>
    <property type="evidence" value="ECO:0007669"/>
    <property type="project" value="UniProtKB-UniRule"/>
</dbReference>
<dbReference type="InterPro" id="IPR009003">
    <property type="entry name" value="Peptidase_S1_PA"/>
</dbReference>
<keyword evidence="6 12" id="KW-0378">Hydrolase</keyword>
<dbReference type="GO" id="GO:0005576">
    <property type="term" value="C:extracellular region"/>
    <property type="evidence" value="ECO:0007669"/>
    <property type="project" value="UniProtKB-SubCell"/>
</dbReference>
<dbReference type="InterPro" id="IPR043504">
    <property type="entry name" value="Peptidase_S1_PA_chymotrypsin"/>
</dbReference>
<accession>A0A8D8FHZ9</accession>
<dbReference type="GO" id="GO:0006508">
    <property type="term" value="P:proteolysis"/>
    <property type="evidence" value="ECO:0007669"/>
    <property type="project" value="UniProtKB-KW"/>
</dbReference>
<evidence type="ECO:0000313" key="15">
    <source>
        <dbReference type="EMBL" id="CAG6470789.1"/>
    </source>
</evidence>
<dbReference type="Pfam" id="PF12032">
    <property type="entry name" value="CLIP"/>
    <property type="match status" value="1"/>
</dbReference>
<reference evidence="15" key="1">
    <citation type="submission" date="2021-05" db="EMBL/GenBank/DDBJ databases">
        <authorList>
            <person name="Alioto T."/>
            <person name="Alioto T."/>
            <person name="Gomez Garrido J."/>
        </authorList>
    </citation>
    <scope>NUCLEOTIDE SEQUENCE</scope>
</reference>
<dbReference type="Pfam" id="PF00089">
    <property type="entry name" value="Trypsin"/>
    <property type="match status" value="1"/>
</dbReference>
<dbReference type="PROSITE" id="PS00135">
    <property type="entry name" value="TRYPSIN_SER"/>
    <property type="match status" value="1"/>
</dbReference>
<comment type="domain">
    <text evidence="13">The clip domain consists of 35-55 residues which are 'knitted' together usually by 3 conserved disulfide bonds forming a clip-like compact structure.</text>
</comment>
<dbReference type="InterPro" id="IPR033116">
    <property type="entry name" value="TRYPSIN_SER"/>
</dbReference>
<keyword evidence="9" id="KW-1015">Disulfide bond</keyword>
<keyword evidence="2 13" id="KW-0964">Secreted</keyword>
<dbReference type="EC" id="3.4.21.-" evidence="12"/>
<dbReference type="InterPro" id="IPR022700">
    <property type="entry name" value="CLIP"/>
</dbReference>
<dbReference type="Gene3D" id="3.30.1640.30">
    <property type="match status" value="1"/>
</dbReference>
<evidence type="ECO:0000256" key="6">
    <source>
        <dbReference type="ARBA" id="ARBA00022801"/>
    </source>
</evidence>
<comment type="similarity">
    <text evidence="11 13">Belongs to the peptidase S1 family. CLIP subfamily.</text>
</comment>
<dbReference type="Gene3D" id="2.40.10.10">
    <property type="entry name" value="Trypsin-like serine proteases"/>
    <property type="match status" value="2"/>
</dbReference>
<keyword evidence="7 12" id="KW-0720">Serine protease</keyword>
<dbReference type="PROSITE" id="PS50240">
    <property type="entry name" value="TRYPSIN_DOM"/>
    <property type="match status" value="1"/>
</dbReference>
<evidence type="ECO:0000259" key="14">
    <source>
        <dbReference type="PROSITE" id="PS50240"/>
    </source>
</evidence>
<dbReference type="SMART" id="SM00020">
    <property type="entry name" value="Tryp_SPc"/>
    <property type="match status" value="1"/>
</dbReference>
<dbReference type="InterPro" id="IPR018114">
    <property type="entry name" value="TRYPSIN_HIS"/>
</dbReference>
<evidence type="ECO:0000256" key="4">
    <source>
        <dbReference type="ARBA" id="ARBA00022670"/>
    </source>
</evidence>
<dbReference type="CDD" id="cd00190">
    <property type="entry name" value="Tryp_SPc"/>
    <property type="match status" value="1"/>
</dbReference>
<evidence type="ECO:0000256" key="1">
    <source>
        <dbReference type="ARBA" id="ARBA00004613"/>
    </source>
</evidence>
<evidence type="ECO:0000256" key="10">
    <source>
        <dbReference type="ARBA" id="ARBA00023180"/>
    </source>
</evidence>
<evidence type="ECO:0000256" key="8">
    <source>
        <dbReference type="ARBA" id="ARBA00022859"/>
    </source>
</evidence>
<evidence type="ECO:0000256" key="3">
    <source>
        <dbReference type="ARBA" id="ARBA00022588"/>
    </source>
</evidence>
<dbReference type="GO" id="GO:0045087">
    <property type="term" value="P:innate immune response"/>
    <property type="evidence" value="ECO:0007669"/>
    <property type="project" value="UniProtKB-KW"/>
</dbReference>
<dbReference type="PANTHER" id="PTHR24256">
    <property type="entry name" value="TRYPTASE-RELATED"/>
    <property type="match status" value="1"/>
</dbReference>
<keyword evidence="5 13" id="KW-0732">Signal</keyword>
<evidence type="ECO:0000256" key="12">
    <source>
        <dbReference type="RuleBase" id="RU363034"/>
    </source>
</evidence>
<keyword evidence="4 12" id="KW-0645">Protease</keyword>
<evidence type="ECO:0000256" key="11">
    <source>
        <dbReference type="ARBA" id="ARBA00024195"/>
    </source>
</evidence>
<feature type="signal peptide" evidence="13">
    <location>
        <begin position="1"/>
        <end position="20"/>
    </location>
</feature>
<dbReference type="PROSITE" id="PS00134">
    <property type="entry name" value="TRYPSIN_HIS"/>
    <property type="match status" value="1"/>
</dbReference>
<comment type="subcellular location">
    <subcellularLocation>
        <location evidence="1 13">Secreted</location>
    </subcellularLocation>
</comment>
<evidence type="ECO:0000256" key="7">
    <source>
        <dbReference type="ARBA" id="ARBA00022825"/>
    </source>
</evidence>
<dbReference type="SUPFAM" id="SSF50494">
    <property type="entry name" value="Trypsin-like serine proteases"/>
    <property type="match status" value="1"/>
</dbReference>
<dbReference type="InterPro" id="IPR001314">
    <property type="entry name" value="Peptidase_S1A"/>
</dbReference>
<evidence type="ECO:0000256" key="13">
    <source>
        <dbReference type="RuleBase" id="RU366078"/>
    </source>
</evidence>
<sequence length="407" mass="45511">MVCSQFVTVLMIAITGSIVGSPTGSDNVVPCHIPNETDDGTCVDLKKCPAFQEINHVEMMANTSRVSFVRELQCGDDQQVRICCQQGIDSYRKPWISMDVEPRVRFGIRTRTSVGPEDDNECGFGTFRDRILHGNIAQIDEFPWAALLKYNKKFPGCGAVLISRHFVLTAAHCLIGGEYNTYGPLELVRLREYNLLADPDCAVQEEFLDCIHGGKIDKQPLAKIVHPDYQESRSDHYHDIGLIEIDLTEEFSDFLRPICLPEKGRLTGLERGSFLTVCGWGCTDFFQTREPVVQASPIKMKARLPFVEQSECQKNFTGYQLISGQICAGGRWQDSCGGDSGSPLMYYDWKNGVWVLSGIVSIGRKDCGTVGSPGIYSSVVEYLPWIKFEQANRNGLSTGFREMNDRL</sequence>
<dbReference type="SMART" id="SM00680">
    <property type="entry name" value="CLIP"/>
    <property type="match status" value="1"/>
</dbReference>
<evidence type="ECO:0000256" key="2">
    <source>
        <dbReference type="ARBA" id="ARBA00022525"/>
    </source>
</evidence>
<dbReference type="InterPro" id="IPR051487">
    <property type="entry name" value="Ser/Thr_Proteases_Immune/Dev"/>
</dbReference>
<protein>
    <recommendedName>
        <fullName evidence="13">CLIP domain-containing serine protease</fullName>
        <ecNumber evidence="12">3.4.21.-</ecNumber>
    </recommendedName>
</protein>
<organism evidence="15">
    <name type="scientific">Culex pipiens</name>
    <name type="common">House mosquito</name>
    <dbReference type="NCBI Taxonomy" id="7175"/>
    <lineage>
        <taxon>Eukaryota</taxon>
        <taxon>Metazoa</taxon>
        <taxon>Ecdysozoa</taxon>
        <taxon>Arthropoda</taxon>
        <taxon>Hexapoda</taxon>
        <taxon>Insecta</taxon>
        <taxon>Pterygota</taxon>
        <taxon>Neoptera</taxon>
        <taxon>Endopterygota</taxon>
        <taxon>Diptera</taxon>
        <taxon>Nematocera</taxon>
        <taxon>Culicoidea</taxon>
        <taxon>Culicidae</taxon>
        <taxon>Culicinae</taxon>
        <taxon>Culicini</taxon>
        <taxon>Culex</taxon>
        <taxon>Culex</taxon>
    </lineage>
</organism>
<dbReference type="PRINTS" id="PR00722">
    <property type="entry name" value="CHYMOTRYPSIN"/>
</dbReference>
<dbReference type="InterPro" id="IPR038565">
    <property type="entry name" value="CLIP_sf"/>
</dbReference>
<keyword evidence="8" id="KW-0391">Immunity</keyword>
<dbReference type="AlphaFoldDB" id="A0A8D8FHZ9"/>
<feature type="chain" id="PRO_5034250331" description="CLIP domain-containing serine protease" evidence="13">
    <location>
        <begin position="21"/>
        <end position="407"/>
    </location>
</feature>
<keyword evidence="10" id="KW-0325">Glycoprotein</keyword>
<feature type="domain" description="Peptidase S1" evidence="14">
    <location>
        <begin position="131"/>
        <end position="391"/>
    </location>
</feature>
<dbReference type="FunFam" id="2.40.10.10:FF:000028">
    <property type="entry name" value="Serine protease easter"/>
    <property type="match status" value="1"/>
</dbReference>
<evidence type="ECO:0000256" key="9">
    <source>
        <dbReference type="ARBA" id="ARBA00023157"/>
    </source>
</evidence>
<dbReference type="EMBL" id="HBUE01066266">
    <property type="protein sequence ID" value="CAG6470789.1"/>
    <property type="molecule type" value="Transcribed_RNA"/>
</dbReference>
<name>A0A8D8FHZ9_CULPI</name>
<dbReference type="InterPro" id="IPR001254">
    <property type="entry name" value="Trypsin_dom"/>
</dbReference>
<keyword evidence="3" id="KW-0399">Innate immunity</keyword>
<evidence type="ECO:0000256" key="5">
    <source>
        <dbReference type="ARBA" id="ARBA00022729"/>
    </source>
</evidence>